<dbReference type="Pfam" id="PF01418">
    <property type="entry name" value="HTH_6"/>
    <property type="match status" value="1"/>
</dbReference>
<gene>
    <name evidence="6" type="ORF">Q2T52_15765</name>
</gene>
<dbReference type="PANTHER" id="PTHR30514:SF1">
    <property type="entry name" value="HTH-TYPE TRANSCRIPTIONAL REGULATOR HEXR-RELATED"/>
    <property type="match status" value="1"/>
</dbReference>
<dbReference type="PROSITE" id="PS51071">
    <property type="entry name" value="HTH_RPIR"/>
    <property type="match status" value="1"/>
</dbReference>
<accession>A0ABT8SYJ7</accession>
<dbReference type="InterPro" id="IPR036388">
    <property type="entry name" value="WH-like_DNA-bd_sf"/>
</dbReference>
<dbReference type="CDD" id="cd05013">
    <property type="entry name" value="SIS_RpiR"/>
    <property type="match status" value="1"/>
</dbReference>
<evidence type="ECO:0000313" key="6">
    <source>
        <dbReference type="EMBL" id="MDO1583545.1"/>
    </source>
</evidence>
<dbReference type="Gene3D" id="1.10.10.10">
    <property type="entry name" value="Winged helix-like DNA-binding domain superfamily/Winged helix DNA-binding domain"/>
    <property type="match status" value="1"/>
</dbReference>
<dbReference type="InterPro" id="IPR009057">
    <property type="entry name" value="Homeodomain-like_sf"/>
</dbReference>
<name>A0ABT8SYJ7_9HYPH</name>
<dbReference type="PANTHER" id="PTHR30514">
    <property type="entry name" value="GLUCOKINASE"/>
    <property type="match status" value="1"/>
</dbReference>
<organism evidence="6 7">
    <name type="scientific">Rhizobium oryzicola</name>
    <dbReference type="NCBI Taxonomy" id="1232668"/>
    <lineage>
        <taxon>Bacteria</taxon>
        <taxon>Pseudomonadati</taxon>
        <taxon>Pseudomonadota</taxon>
        <taxon>Alphaproteobacteria</taxon>
        <taxon>Hyphomicrobiales</taxon>
        <taxon>Rhizobiaceae</taxon>
        <taxon>Rhizobium/Agrobacterium group</taxon>
        <taxon>Rhizobium</taxon>
    </lineage>
</organism>
<dbReference type="Gene3D" id="3.40.50.10490">
    <property type="entry name" value="Glucose-6-phosphate isomerase like protein, domain 1"/>
    <property type="match status" value="1"/>
</dbReference>
<keyword evidence="2" id="KW-0238">DNA-binding</keyword>
<keyword evidence="7" id="KW-1185">Reference proteome</keyword>
<dbReference type="Pfam" id="PF01380">
    <property type="entry name" value="SIS"/>
    <property type="match status" value="1"/>
</dbReference>
<dbReference type="RefSeq" id="WP_302077731.1">
    <property type="nucleotide sequence ID" value="NZ_JAUKWQ010000004.1"/>
</dbReference>
<dbReference type="Proteomes" id="UP001169006">
    <property type="component" value="Unassembled WGS sequence"/>
</dbReference>
<evidence type="ECO:0000256" key="1">
    <source>
        <dbReference type="ARBA" id="ARBA00023015"/>
    </source>
</evidence>
<dbReference type="InterPro" id="IPR046348">
    <property type="entry name" value="SIS_dom_sf"/>
</dbReference>
<dbReference type="InterPro" id="IPR047640">
    <property type="entry name" value="RpiR-like"/>
</dbReference>
<reference evidence="6" key="2">
    <citation type="submission" date="2023-07" db="EMBL/GenBank/DDBJ databases">
        <authorList>
            <person name="Sun H."/>
        </authorList>
    </citation>
    <scope>NUCLEOTIDE SEQUENCE</scope>
    <source>
        <strain evidence="6">05753</strain>
    </source>
</reference>
<dbReference type="InterPro" id="IPR000281">
    <property type="entry name" value="HTH_RpiR"/>
</dbReference>
<evidence type="ECO:0000256" key="2">
    <source>
        <dbReference type="ARBA" id="ARBA00023125"/>
    </source>
</evidence>
<dbReference type="SUPFAM" id="SSF46689">
    <property type="entry name" value="Homeodomain-like"/>
    <property type="match status" value="1"/>
</dbReference>
<comment type="caution">
    <text evidence="6">The sequence shown here is derived from an EMBL/GenBank/DDBJ whole genome shotgun (WGS) entry which is preliminary data.</text>
</comment>
<dbReference type="SUPFAM" id="SSF53697">
    <property type="entry name" value="SIS domain"/>
    <property type="match status" value="1"/>
</dbReference>
<reference evidence="6" key="1">
    <citation type="journal article" date="2015" name="Int. J. Syst. Evol. Microbiol.">
        <title>Rhizobium oryzicola sp. nov., potential plant-growth-promoting endophytic bacteria isolated from rice roots.</title>
        <authorList>
            <person name="Zhang X.X."/>
            <person name="Gao J.S."/>
            <person name="Cao Y.H."/>
            <person name="Sheirdil R.A."/>
            <person name="Wang X.C."/>
            <person name="Zhang L."/>
        </authorList>
    </citation>
    <scope>NUCLEOTIDE SEQUENCE</scope>
    <source>
        <strain evidence="6">05753</strain>
    </source>
</reference>
<dbReference type="InterPro" id="IPR001347">
    <property type="entry name" value="SIS_dom"/>
</dbReference>
<keyword evidence="1" id="KW-0805">Transcription regulation</keyword>
<proteinExistence type="predicted"/>
<dbReference type="InterPro" id="IPR035472">
    <property type="entry name" value="RpiR-like_SIS"/>
</dbReference>
<sequence>MDIFATIQEERAQLSPSEQRIADILLGDFDFAVGASIIELAERASVSPPTVTRFCRRLGCQSFSDFKVSLAKTAFVGVRYLNPEAKSTEPADVAEDVITKAQNALFMMHRALDPVVLDKVADRLSRAEMIYAFGSGGNSSMIASELQNRLFRLGSRITASADYHMQLMLAAAARTNDVIIGSSFSGRNLELARCFALAQDSGITTIALTQSESPVARAAELVIAIDIPEGDNIFRPTSTRFAYLGVVDVIASLVAYRNRKLSTVTLRHIKQQLVEHRDEDDRQVLGD</sequence>
<protein>
    <submittedName>
        <fullName evidence="6">MurR/RpiR family transcriptional regulator</fullName>
    </submittedName>
</protein>
<evidence type="ECO:0000259" key="4">
    <source>
        <dbReference type="PROSITE" id="PS51071"/>
    </source>
</evidence>
<dbReference type="PROSITE" id="PS51464">
    <property type="entry name" value="SIS"/>
    <property type="match status" value="1"/>
</dbReference>
<evidence type="ECO:0000256" key="3">
    <source>
        <dbReference type="ARBA" id="ARBA00023163"/>
    </source>
</evidence>
<evidence type="ECO:0000259" key="5">
    <source>
        <dbReference type="PROSITE" id="PS51464"/>
    </source>
</evidence>
<evidence type="ECO:0000313" key="7">
    <source>
        <dbReference type="Proteomes" id="UP001169006"/>
    </source>
</evidence>
<feature type="domain" description="SIS" evidence="5">
    <location>
        <begin position="120"/>
        <end position="260"/>
    </location>
</feature>
<keyword evidence="3" id="KW-0804">Transcription</keyword>
<dbReference type="EMBL" id="JAUKWQ010000004">
    <property type="protein sequence ID" value="MDO1583545.1"/>
    <property type="molecule type" value="Genomic_DNA"/>
</dbReference>
<feature type="domain" description="HTH rpiR-type" evidence="4">
    <location>
        <begin position="1"/>
        <end position="77"/>
    </location>
</feature>